<evidence type="ECO:0000256" key="3">
    <source>
        <dbReference type="ARBA" id="ARBA00022827"/>
    </source>
</evidence>
<organism evidence="6 7">
    <name type="scientific">Penicillium malachiteum</name>
    <dbReference type="NCBI Taxonomy" id="1324776"/>
    <lineage>
        <taxon>Eukaryota</taxon>
        <taxon>Fungi</taxon>
        <taxon>Dikarya</taxon>
        <taxon>Ascomycota</taxon>
        <taxon>Pezizomycotina</taxon>
        <taxon>Eurotiomycetes</taxon>
        <taxon>Eurotiomycetidae</taxon>
        <taxon>Eurotiales</taxon>
        <taxon>Aspergillaceae</taxon>
        <taxon>Penicillium</taxon>
    </lineage>
</organism>
<dbReference type="EMBL" id="JAQJAN010000003">
    <property type="protein sequence ID" value="KAJ5733986.1"/>
    <property type="molecule type" value="Genomic_DNA"/>
</dbReference>
<dbReference type="PANTHER" id="PTHR42973">
    <property type="entry name" value="BINDING OXIDOREDUCTASE, PUTATIVE (AFU_ORTHOLOGUE AFUA_1G17690)-RELATED"/>
    <property type="match status" value="1"/>
</dbReference>
<comment type="similarity">
    <text evidence="1">Belongs to the oxygen-dependent FAD-linked oxidoreductase family.</text>
</comment>
<evidence type="ECO:0000259" key="5">
    <source>
        <dbReference type="PROSITE" id="PS51387"/>
    </source>
</evidence>
<sequence>MDLLSKFLAENSHIRFADSDSPDFADLRSAFVINATKKPSLIIRPRSAEDISSLVSILTANDIPFTIRGGGHDMFGRSQVDDAVTIDMREICHVHVDQALQTARVGGGIISMNLLKELEKYQMVTPHPVTSTVGYVGWAIHGGYTLLSTKYGLGVDQIVGATVVDANGNICEADEKMLTVIRGGGGAVGVIVEAKIKIYPLDQVLAGAIIFQPSGLVTAFRDFNTNFQQAKQDGFPPELGIYRFIMNGPMGKTLTVLFLWASSDIEEGQKWLSTVSSWGPVGMSTVTPTTVAVFNEMTNSLVPSKVYGTIHALPFRTLTPELVDVICKHAPLQPNHPEVLFGIHELRADAPMSSKGSVFNARQAHVVIQIMPMTGSLETLDETIAWGQSFNDALLETDAANRLPCSYIPLTPTKDLDFKGVYGGKYETLREIKAKLDPDNKFEYALVQI</sequence>
<dbReference type="InterPro" id="IPR016167">
    <property type="entry name" value="FAD-bd_PCMH_sub1"/>
</dbReference>
<dbReference type="AlphaFoldDB" id="A0AAD6HT12"/>
<dbReference type="InterPro" id="IPR006094">
    <property type="entry name" value="Oxid_FAD_bind_N"/>
</dbReference>
<dbReference type="InterPro" id="IPR016166">
    <property type="entry name" value="FAD-bd_PCMH"/>
</dbReference>
<dbReference type="Proteomes" id="UP001215712">
    <property type="component" value="Unassembled WGS sequence"/>
</dbReference>
<evidence type="ECO:0000313" key="7">
    <source>
        <dbReference type="Proteomes" id="UP001215712"/>
    </source>
</evidence>
<name>A0AAD6HT12_9EURO</name>
<feature type="domain" description="FAD-binding PCMH-type" evidence="5">
    <location>
        <begin position="35"/>
        <end position="201"/>
    </location>
</feature>
<dbReference type="SUPFAM" id="SSF56176">
    <property type="entry name" value="FAD-binding/transporter-associated domain-like"/>
    <property type="match status" value="1"/>
</dbReference>
<dbReference type="InterPro" id="IPR016169">
    <property type="entry name" value="FAD-bd_PCMH_sub2"/>
</dbReference>
<gene>
    <name evidence="6" type="ORF">N7493_002772</name>
</gene>
<reference evidence="6" key="1">
    <citation type="journal article" date="2023" name="IMA Fungus">
        <title>Comparative genomic study of the Penicillium genus elucidates a diverse pangenome and 15 lateral gene transfer events.</title>
        <authorList>
            <person name="Petersen C."/>
            <person name="Sorensen T."/>
            <person name="Nielsen M.R."/>
            <person name="Sondergaard T.E."/>
            <person name="Sorensen J.L."/>
            <person name="Fitzpatrick D.A."/>
            <person name="Frisvad J.C."/>
            <person name="Nielsen K.L."/>
        </authorList>
    </citation>
    <scope>NUCLEOTIDE SEQUENCE</scope>
    <source>
        <strain evidence="6">IBT 17514</strain>
    </source>
</reference>
<accession>A0AAD6HT12</accession>
<comment type="caution">
    <text evidence="6">The sequence shown here is derived from an EMBL/GenBank/DDBJ whole genome shotgun (WGS) entry which is preliminary data.</text>
</comment>
<evidence type="ECO:0000256" key="1">
    <source>
        <dbReference type="ARBA" id="ARBA00005466"/>
    </source>
</evidence>
<dbReference type="Pfam" id="PF08031">
    <property type="entry name" value="BBE"/>
    <property type="match status" value="1"/>
</dbReference>
<dbReference type="Gene3D" id="3.30.465.10">
    <property type="match status" value="1"/>
</dbReference>
<dbReference type="InterPro" id="IPR036318">
    <property type="entry name" value="FAD-bd_PCMH-like_sf"/>
</dbReference>
<keyword evidence="2" id="KW-0285">Flavoprotein</keyword>
<evidence type="ECO:0000256" key="2">
    <source>
        <dbReference type="ARBA" id="ARBA00022630"/>
    </source>
</evidence>
<keyword evidence="7" id="KW-1185">Reference proteome</keyword>
<dbReference type="PANTHER" id="PTHR42973:SF7">
    <property type="entry name" value="FAD-BINDING PCMH-TYPE DOMAIN-CONTAINING PROTEIN"/>
    <property type="match status" value="1"/>
</dbReference>
<reference evidence="6" key="2">
    <citation type="submission" date="2023-01" db="EMBL/GenBank/DDBJ databases">
        <authorList>
            <person name="Petersen C."/>
        </authorList>
    </citation>
    <scope>NUCLEOTIDE SEQUENCE</scope>
    <source>
        <strain evidence="6">IBT 17514</strain>
    </source>
</reference>
<dbReference type="InterPro" id="IPR012951">
    <property type="entry name" value="BBE"/>
</dbReference>
<dbReference type="Pfam" id="PF01565">
    <property type="entry name" value="FAD_binding_4"/>
    <property type="match status" value="1"/>
</dbReference>
<dbReference type="Gene3D" id="3.40.462.20">
    <property type="match status" value="1"/>
</dbReference>
<dbReference type="InterPro" id="IPR050416">
    <property type="entry name" value="FAD-linked_Oxidoreductase"/>
</dbReference>
<keyword evidence="4" id="KW-0560">Oxidoreductase</keyword>
<dbReference type="PROSITE" id="PS51387">
    <property type="entry name" value="FAD_PCMH"/>
    <property type="match status" value="1"/>
</dbReference>
<keyword evidence="3" id="KW-0274">FAD</keyword>
<protein>
    <recommendedName>
        <fullName evidence="5">FAD-binding PCMH-type domain-containing protein</fullName>
    </recommendedName>
</protein>
<proteinExistence type="inferred from homology"/>
<dbReference type="Gene3D" id="3.30.43.10">
    <property type="entry name" value="Uridine Diphospho-n-acetylenolpyruvylglucosamine Reductase, domain 2"/>
    <property type="match status" value="1"/>
</dbReference>
<evidence type="ECO:0000313" key="6">
    <source>
        <dbReference type="EMBL" id="KAJ5733986.1"/>
    </source>
</evidence>
<dbReference type="GO" id="GO:0071949">
    <property type="term" value="F:FAD binding"/>
    <property type="evidence" value="ECO:0007669"/>
    <property type="project" value="InterPro"/>
</dbReference>
<evidence type="ECO:0000256" key="4">
    <source>
        <dbReference type="ARBA" id="ARBA00023002"/>
    </source>
</evidence>
<dbReference type="GO" id="GO:0016491">
    <property type="term" value="F:oxidoreductase activity"/>
    <property type="evidence" value="ECO:0007669"/>
    <property type="project" value="UniProtKB-KW"/>
</dbReference>